<feature type="compositionally biased region" description="Basic and acidic residues" evidence="6">
    <location>
        <begin position="36"/>
        <end position="52"/>
    </location>
</feature>
<dbReference type="SMART" id="SM00174">
    <property type="entry name" value="RHO"/>
    <property type="match status" value="1"/>
</dbReference>
<name>A0A6G1K0K5_9PLEO</name>
<keyword evidence="5" id="KW-0131">Cell cycle</keyword>
<evidence type="ECO:0000256" key="5">
    <source>
        <dbReference type="ARBA" id="ARBA00023306"/>
    </source>
</evidence>
<dbReference type="FunFam" id="3.40.50.300:FF:000330">
    <property type="entry name" value="Septum-promoting GTP-binding protein 1"/>
    <property type="match status" value="1"/>
</dbReference>
<dbReference type="EMBL" id="MU005777">
    <property type="protein sequence ID" value="KAF2706055.1"/>
    <property type="molecule type" value="Genomic_DNA"/>
</dbReference>
<dbReference type="SUPFAM" id="SSF52540">
    <property type="entry name" value="P-loop containing nucleoside triphosphate hydrolases"/>
    <property type="match status" value="1"/>
</dbReference>
<dbReference type="PROSITE" id="PS51419">
    <property type="entry name" value="RAB"/>
    <property type="match status" value="1"/>
</dbReference>
<dbReference type="InterPro" id="IPR027417">
    <property type="entry name" value="P-loop_NTPase"/>
</dbReference>
<feature type="region of interest" description="Disordered" evidence="6">
    <location>
        <begin position="89"/>
        <end position="178"/>
    </location>
</feature>
<feature type="compositionally biased region" description="Polar residues" evidence="6">
    <location>
        <begin position="148"/>
        <end position="165"/>
    </location>
</feature>
<dbReference type="SMART" id="SM00175">
    <property type="entry name" value="RAB"/>
    <property type="match status" value="1"/>
</dbReference>
<dbReference type="OrthoDB" id="6585768at2759"/>
<accession>A0A6G1K0K5</accession>
<evidence type="ECO:0000313" key="8">
    <source>
        <dbReference type="Proteomes" id="UP000799428"/>
    </source>
</evidence>
<keyword evidence="3" id="KW-0498">Mitosis</keyword>
<dbReference type="PANTHER" id="PTHR47978">
    <property type="match status" value="1"/>
</dbReference>
<dbReference type="GO" id="GO:0090068">
    <property type="term" value="P:positive regulation of cell cycle process"/>
    <property type="evidence" value="ECO:0007669"/>
    <property type="project" value="UniProtKB-ARBA"/>
</dbReference>
<dbReference type="InterPro" id="IPR001806">
    <property type="entry name" value="Small_GTPase"/>
</dbReference>
<feature type="compositionally biased region" description="Polar residues" evidence="6">
    <location>
        <begin position="96"/>
        <end position="125"/>
    </location>
</feature>
<dbReference type="Pfam" id="PF00071">
    <property type="entry name" value="Ras"/>
    <property type="match status" value="1"/>
</dbReference>
<dbReference type="Gene3D" id="3.40.50.300">
    <property type="entry name" value="P-loop containing nucleotide triphosphate hydrolases"/>
    <property type="match status" value="1"/>
</dbReference>
<dbReference type="GO" id="GO:0005816">
    <property type="term" value="C:spindle pole body"/>
    <property type="evidence" value="ECO:0007669"/>
    <property type="project" value="UniProtKB-ARBA"/>
</dbReference>
<evidence type="ECO:0000256" key="3">
    <source>
        <dbReference type="ARBA" id="ARBA00022776"/>
    </source>
</evidence>
<keyword evidence="1" id="KW-0132">Cell division</keyword>
<dbReference type="PRINTS" id="PR00449">
    <property type="entry name" value="RASTRNSFRMNG"/>
</dbReference>
<evidence type="ECO:0000256" key="6">
    <source>
        <dbReference type="SAM" id="MobiDB-lite"/>
    </source>
</evidence>
<evidence type="ECO:0000256" key="1">
    <source>
        <dbReference type="ARBA" id="ARBA00022618"/>
    </source>
</evidence>
<feature type="region of interest" description="Disordered" evidence="6">
    <location>
        <begin position="27"/>
        <end position="53"/>
    </location>
</feature>
<sequence length="393" mass="44209">MDIHPDPMVADGHLPAPQVVYEAALPQAHQQAHQEPLPEPHQDLHQESHQQPHQEVPYEVQEAQSPINHTVEGDESMNTTITESTIAPLPEMQPGMRNNSYANEHPRPQTSYSDNTFSHGYSHGNQEGGYGSRFNTPSDADTPPRHSFYNSGKETQIGQPHSRPNSMMGHRPASEGNTRSAAYLEQNQRTSQTQQEPANKSTSVVIKVGMVGDAQIGKTSLMVKYVEGSWDEDYIQTLGVNFMEKTISIRNTEITFSIWDLGGQREFVNMLPLVCNDAVAILFMFDLTRKSTLNSIKEWYRQGRGFNKTAIPFLVGTKYDHFVNFPREEQEEISNQAKRFAKAMKASLIFSSTSHSINVQKIFKIVLSKAFDLKCTIPEIEHVGEPLLLYQAV</sequence>
<keyword evidence="8" id="KW-1185">Reference proteome</keyword>
<proteinExistence type="predicted"/>
<dbReference type="NCBIfam" id="TIGR00231">
    <property type="entry name" value="small_GTP"/>
    <property type="match status" value="1"/>
</dbReference>
<dbReference type="GO" id="GO:0005525">
    <property type="term" value="F:GTP binding"/>
    <property type="evidence" value="ECO:0007669"/>
    <property type="project" value="UniProtKB-KW"/>
</dbReference>
<dbReference type="GO" id="GO:0035556">
    <property type="term" value="P:intracellular signal transduction"/>
    <property type="evidence" value="ECO:0007669"/>
    <property type="project" value="UniProtKB-ARBA"/>
</dbReference>
<dbReference type="SMART" id="SM00173">
    <property type="entry name" value="RAS"/>
    <property type="match status" value="1"/>
</dbReference>
<dbReference type="GO" id="GO:0051301">
    <property type="term" value="P:cell division"/>
    <property type="evidence" value="ECO:0007669"/>
    <property type="project" value="UniProtKB-KW"/>
</dbReference>
<dbReference type="InterPro" id="IPR005225">
    <property type="entry name" value="Small_GTP-bd"/>
</dbReference>
<evidence type="ECO:0000313" key="7">
    <source>
        <dbReference type="EMBL" id="KAF2706055.1"/>
    </source>
</evidence>
<dbReference type="InterPro" id="IPR017231">
    <property type="entry name" value="Small_GTPase_Tem1/Spg1"/>
</dbReference>
<keyword evidence="2" id="KW-0547">Nucleotide-binding</keyword>
<dbReference type="CDD" id="cd04128">
    <property type="entry name" value="Spg1"/>
    <property type="match status" value="1"/>
</dbReference>
<dbReference type="GO" id="GO:0003924">
    <property type="term" value="F:GTPase activity"/>
    <property type="evidence" value="ECO:0007669"/>
    <property type="project" value="InterPro"/>
</dbReference>
<organism evidence="7 8">
    <name type="scientific">Pleomassaria siparia CBS 279.74</name>
    <dbReference type="NCBI Taxonomy" id="1314801"/>
    <lineage>
        <taxon>Eukaryota</taxon>
        <taxon>Fungi</taxon>
        <taxon>Dikarya</taxon>
        <taxon>Ascomycota</taxon>
        <taxon>Pezizomycotina</taxon>
        <taxon>Dothideomycetes</taxon>
        <taxon>Pleosporomycetidae</taxon>
        <taxon>Pleosporales</taxon>
        <taxon>Pleomassariaceae</taxon>
        <taxon>Pleomassaria</taxon>
    </lineage>
</organism>
<keyword evidence="4" id="KW-0342">GTP-binding</keyword>
<dbReference type="Proteomes" id="UP000799428">
    <property type="component" value="Unassembled WGS sequence"/>
</dbReference>
<reference evidence="7" key="1">
    <citation type="journal article" date="2020" name="Stud. Mycol.">
        <title>101 Dothideomycetes genomes: a test case for predicting lifestyles and emergence of pathogens.</title>
        <authorList>
            <person name="Haridas S."/>
            <person name="Albert R."/>
            <person name="Binder M."/>
            <person name="Bloem J."/>
            <person name="Labutti K."/>
            <person name="Salamov A."/>
            <person name="Andreopoulos B."/>
            <person name="Baker S."/>
            <person name="Barry K."/>
            <person name="Bills G."/>
            <person name="Bluhm B."/>
            <person name="Cannon C."/>
            <person name="Castanera R."/>
            <person name="Culley D."/>
            <person name="Daum C."/>
            <person name="Ezra D."/>
            <person name="Gonzalez J."/>
            <person name="Henrissat B."/>
            <person name="Kuo A."/>
            <person name="Liang C."/>
            <person name="Lipzen A."/>
            <person name="Lutzoni F."/>
            <person name="Magnuson J."/>
            <person name="Mondo S."/>
            <person name="Nolan M."/>
            <person name="Ohm R."/>
            <person name="Pangilinan J."/>
            <person name="Park H.-J."/>
            <person name="Ramirez L."/>
            <person name="Alfaro M."/>
            <person name="Sun H."/>
            <person name="Tritt A."/>
            <person name="Yoshinaga Y."/>
            <person name="Zwiers L.-H."/>
            <person name="Turgeon B."/>
            <person name="Goodwin S."/>
            <person name="Spatafora J."/>
            <person name="Crous P."/>
            <person name="Grigoriev I."/>
        </authorList>
    </citation>
    <scope>NUCLEOTIDE SEQUENCE</scope>
    <source>
        <strain evidence="7">CBS 279.74</strain>
    </source>
</reference>
<protein>
    <submittedName>
        <fullName evidence="7">Small GTPase</fullName>
    </submittedName>
</protein>
<dbReference type="AlphaFoldDB" id="A0A6G1K0K5"/>
<gene>
    <name evidence="7" type="ORF">K504DRAFT_460143</name>
</gene>
<evidence type="ECO:0000256" key="2">
    <source>
        <dbReference type="ARBA" id="ARBA00022741"/>
    </source>
</evidence>
<evidence type="ECO:0000256" key="4">
    <source>
        <dbReference type="ARBA" id="ARBA00023134"/>
    </source>
</evidence>